<dbReference type="Proteomes" id="UP000007264">
    <property type="component" value="Unassembled WGS sequence"/>
</dbReference>
<dbReference type="AlphaFoldDB" id="I0YIB8"/>
<dbReference type="KEGG" id="csl:COCSUDRAFT_60511"/>
<comment type="caution">
    <text evidence="2">The sequence shown here is derived from an EMBL/GenBank/DDBJ whole genome shotgun (WGS) entry which is preliminary data.</text>
</comment>
<accession>I0YIB8</accession>
<dbReference type="GeneID" id="17036141"/>
<evidence type="ECO:0000313" key="3">
    <source>
        <dbReference type="Proteomes" id="UP000007264"/>
    </source>
</evidence>
<feature type="region of interest" description="Disordered" evidence="1">
    <location>
        <begin position="1"/>
        <end position="44"/>
    </location>
</feature>
<dbReference type="EMBL" id="AGSI01000026">
    <property type="protein sequence ID" value="EIE18137.1"/>
    <property type="molecule type" value="Genomic_DNA"/>
</dbReference>
<organism evidence="2 3">
    <name type="scientific">Coccomyxa subellipsoidea (strain C-169)</name>
    <name type="common">Green microalga</name>
    <dbReference type="NCBI Taxonomy" id="574566"/>
    <lineage>
        <taxon>Eukaryota</taxon>
        <taxon>Viridiplantae</taxon>
        <taxon>Chlorophyta</taxon>
        <taxon>core chlorophytes</taxon>
        <taxon>Trebouxiophyceae</taxon>
        <taxon>Trebouxiophyceae incertae sedis</taxon>
        <taxon>Coccomyxaceae</taxon>
        <taxon>Coccomyxa</taxon>
        <taxon>Coccomyxa subellipsoidea</taxon>
    </lineage>
</organism>
<protein>
    <submittedName>
        <fullName evidence="2">Uncharacterized protein</fullName>
    </submittedName>
</protein>
<feature type="region of interest" description="Disordered" evidence="1">
    <location>
        <begin position="64"/>
        <end position="88"/>
    </location>
</feature>
<reference evidence="2 3" key="1">
    <citation type="journal article" date="2012" name="Genome Biol.">
        <title>The genome of the polar eukaryotic microalga coccomyxa subellipsoidea reveals traits of cold adaptation.</title>
        <authorList>
            <person name="Blanc G."/>
            <person name="Agarkova I."/>
            <person name="Grimwood J."/>
            <person name="Kuo A."/>
            <person name="Brueggeman A."/>
            <person name="Dunigan D."/>
            <person name="Gurnon J."/>
            <person name="Ladunga I."/>
            <person name="Lindquist E."/>
            <person name="Lucas S."/>
            <person name="Pangilinan J."/>
            <person name="Proschold T."/>
            <person name="Salamov A."/>
            <person name="Schmutz J."/>
            <person name="Weeks D."/>
            <person name="Yamada T."/>
            <person name="Claverie J.M."/>
            <person name="Grigoriev I."/>
            <person name="Van Etten J."/>
            <person name="Lomsadze A."/>
            <person name="Borodovsky M."/>
        </authorList>
    </citation>
    <scope>NUCLEOTIDE SEQUENCE [LARGE SCALE GENOMIC DNA]</scope>
    <source>
        <strain evidence="2 3">C-169</strain>
    </source>
</reference>
<feature type="compositionally biased region" description="Polar residues" evidence="1">
    <location>
        <begin position="24"/>
        <end position="33"/>
    </location>
</feature>
<feature type="compositionally biased region" description="Low complexity" evidence="1">
    <location>
        <begin position="64"/>
        <end position="81"/>
    </location>
</feature>
<dbReference type="RefSeq" id="XP_005642681.1">
    <property type="nucleotide sequence ID" value="XM_005642624.1"/>
</dbReference>
<evidence type="ECO:0000313" key="2">
    <source>
        <dbReference type="EMBL" id="EIE18137.1"/>
    </source>
</evidence>
<proteinExistence type="predicted"/>
<evidence type="ECO:0000256" key="1">
    <source>
        <dbReference type="SAM" id="MobiDB-lite"/>
    </source>
</evidence>
<gene>
    <name evidence="2" type="ORF">COCSUDRAFT_60511</name>
</gene>
<sequence>MHREALERTNNNRGSEGMEAPTLPKTQVPQAAGTQAAKPLPAPLPPAAAAAEALHVNGHEAWSASAAATGAAGAAGPTAAAEEGEAAGMGLNSVLFVKGLKNS</sequence>
<keyword evidence="3" id="KW-1185">Reference proteome</keyword>
<name>I0YIB8_COCSC</name>